<dbReference type="Pfam" id="PF11991">
    <property type="entry name" value="Trp_DMAT"/>
    <property type="match status" value="1"/>
</dbReference>
<dbReference type="NCBIfam" id="TIGR03429">
    <property type="entry name" value="arom_pren_DMATS"/>
    <property type="match status" value="1"/>
</dbReference>
<evidence type="ECO:0000256" key="1">
    <source>
        <dbReference type="ARBA" id="ARBA00010209"/>
    </source>
</evidence>
<dbReference type="InterPro" id="IPR033964">
    <property type="entry name" value="ABBA"/>
</dbReference>
<dbReference type="PANTHER" id="PTHR40627:SF4">
    <property type="entry name" value="PRENYLTRANSFERASE ASQH1-RELATED"/>
    <property type="match status" value="1"/>
</dbReference>
<dbReference type="PANTHER" id="PTHR40627">
    <property type="entry name" value="INDOLE PRENYLTRANSFERASE TDIB-RELATED"/>
    <property type="match status" value="1"/>
</dbReference>
<dbReference type="InterPro" id="IPR017795">
    <property type="entry name" value="ABBA_NscD-like"/>
</dbReference>
<evidence type="ECO:0000313" key="3">
    <source>
        <dbReference type="EMBL" id="KAF2725983.1"/>
    </source>
</evidence>
<keyword evidence="4" id="KW-1185">Reference proteome</keyword>
<dbReference type="CDD" id="cd13929">
    <property type="entry name" value="PT-DMATS_CymD"/>
    <property type="match status" value="1"/>
</dbReference>
<evidence type="ECO:0000256" key="2">
    <source>
        <dbReference type="ARBA" id="ARBA00022679"/>
    </source>
</evidence>
<comment type="similarity">
    <text evidence="1">Belongs to the tryptophan dimethylallyltransferase family.</text>
</comment>
<dbReference type="OrthoDB" id="3354387at2759"/>
<dbReference type="AlphaFoldDB" id="A0A9P4UUP5"/>
<accession>A0A9P4UUP5</accession>
<dbReference type="EMBL" id="MU003766">
    <property type="protein sequence ID" value="KAF2725983.1"/>
    <property type="molecule type" value="Genomic_DNA"/>
</dbReference>
<protein>
    <submittedName>
        <fullName evidence="3">Aromatic prenyltransferase</fullName>
    </submittedName>
</protein>
<evidence type="ECO:0000313" key="4">
    <source>
        <dbReference type="Proteomes" id="UP000799441"/>
    </source>
</evidence>
<dbReference type="SFLD" id="SFLDS00036">
    <property type="entry name" value="Aromatic_Prenyltransferase"/>
    <property type="match status" value="1"/>
</dbReference>
<comment type="caution">
    <text evidence="3">The sequence shown here is derived from an EMBL/GenBank/DDBJ whole genome shotgun (WGS) entry which is preliminary data.</text>
</comment>
<sequence>MAATETAYETLNKILSFQDSDAQFWWDRTGRMFAKLIEQAGYSPAEQYRELLFYALFVAPAHGPAPDLSTVPWDKMGLPDWTPIDFSWDWGSAIVRYAFEPIPVRGETKLDTNPTDLWLEKLQSQNMIPGLNLEWYKHFAATMLPSDINRKGHEGDFYGRTAPKFGTAAALDVNKTGSVVKMYFWPTIKAAEDGISNLQCVKQSIRALPTKHLGALNAEPLLQYLDEATERWGLETGIVSIDCNRPQESRIKIYVRAPYTTKEFLMDALTMGGRLTVTEDNALASLQALWETFLADAPDKLEPKAAMRSSPGFYYTLGYGVDNSVKMYLAPHYLCKSDSEVLLRLRQYSAKQEKPQDMMDKYESAVYSVFDTKVLDGRCASHFYIGCALHKGQARMVTYMSPQVFLLTRDQMKIDNPSIEEAEDNSQNDVINGNS</sequence>
<keyword evidence="2" id="KW-0808">Transferase</keyword>
<gene>
    <name evidence="3" type="ORF">K431DRAFT_299696</name>
</gene>
<organism evidence="3 4">
    <name type="scientific">Polychaeton citri CBS 116435</name>
    <dbReference type="NCBI Taxonomy" id="1314669"/>
    <lineage>
        <taxon>Eukaryota</taxon>
        <taxon>Fungi</taxon>
        <taxon>Dikarya</taxon>
        <taxon>Ascomycota</taxon>
        <taxon>Pezizomycotina</taxon>
        <taxon>Dothideomycetes</taxon>
        <taxon>Dothideomycetidae</taxon>
        <taxon>Capnodiales</taxon>
        <taxon>Capnodiaceae</taxon>
        <taxon>Polychaeton</taxon>
    </lineage>
</organism>
<proteinExistence type="inferred from homology"/>
<name>A0A9P4UUP5_9PEZI</name>
<dbReference type="GO" id="GO:0016765">
    <property type="term" value="F:transferase activity, transferring alkyl or aryl (other than methyl) groups"/>
    <property type="evidence" value="ECO:0007669"/>
    <property type="project" value="InterPro"/>
</dbReference>
<dbReference type="GO" id="GO:0009820">
    <property type="term" value="P:alkaloid metabolic process"/>
    <property type="evidence" value="ECO:0007669"/>
    <property type="project" value="InterPro"/>
</dbReference>
<dbReference type="Proteomes" id="UP000799441">
    <property type="component" value="Unassembled WGS sequence"/>
</dbReference>
<dbReference type="SFLD" id="SFLDG01162">
    <property type="entry name" value="I"/>
    <property type="match status" value="1"/>
</dbReference>
<reference evidence="3" key="1">
    <citation type="journal article" date="2020" name="Stud. Mycol.">
        <title>101 Dothideomycetes genomes: a test case for predicting lifestyles and emergence of pathogens.</title>
        <authorList>
            <person name="Haridas S."/>
            <person name="Albert R."/>
            <person name="Binder M."/>
            <person name="Bloem J."/>
            <person name="Labutti K."/>
            <person name="Salamov A."/>
            <person name="Andreopoulos B."/>
            <person name="Baker S."/>
            <person name="Barry K."/>
            <person name="Bills G."/>
            <person name="Bluhm B."/>
            <person name="Cannon C."/>
            <person name="Castanera R."/>
            <person name="Culley D."/>
            <person name="Daum C."/>
            <person name="Ezra D."/>
            <person name="Gonzalez J."/>
            <person name="Henrissat B."/>
            <person name="Kuo A."/>
            <person name="Liang C."/>
            <person name="Lipzen A."/>
            <person name="Lutzoni F."/>
            <person name="Magnuson J."/>
            <person name="Mondo S."/>
            <person name="Nolan M."/>
            <person name="Ohm R."/>
            <person name="Pangilinan J."/>
            <person name="Park H.-J."/>
            <person name="Ramirez L."/>
            <person name="Alfaro M."/>
            <person name="Sun H."/>
            <person name="Tritt A."/>
            <person name="Yoshinaga Y."/>
            <person name="Zwiers L.-H."/>
            <person name="Turgeon B."/>
            <person name="Goodwin S."/>
            <person name="Spatafora J."/>
            <person name="Crous P."/>
            <person name="Grigoriev I."/>
        </authorList>
    </citation>
    <scope>NUCLEOTIDE SEQUENCE</scope>
    <source>
        <strain evidence="3">CBS 116435</strain>
    </source>
</reference>